<keyword evidence="1" id="KW-0812">Transmembrane</keyword>
<gene>
    <name evidence="2" type="ORF">BJ980_002582</name>
</gene>
<dbReference type="RefSeq" id="WP_179502681.1">
    <property type="nucleotide sequence ID" value="NZ_JACCAA010000001.1"/>
</dbReference>
<feature type="transmembrane region" description="Helical" evidence="1">
    <location>
        <begin position="73"/>
        <end position="96"/>
    </location>
</feature>
<name>A0A7Y9S278_9ACTN</name>
<proteinExistence type="predicted"/>
<organism evidence="2 3">
    <name type="scientific">Nocardioides daedukensis</name>
    <dbReference type="NCBI Taxonomy" id="634462"/>
    <lineage>
        <taxon>Bacteria</taxon>
        <taxon>Bacillati</taxon>
        <taxon>Actinomycetota</taxon>
        <taxon>Actinomycetes</taxon>
        <taxon>Propionibacteriales</taxon>
        <taxon>Nocardioidaceae</taxon>
        <taxon>Nocardioides</taxon>
    </lineage>
</organism>
<evidence type="ECO:0000313" key="3">
    <source>
        <dbReference type="Proteomes" id="UP000540656"/>
    </source>
</evidence>
<dbReference type="EMBL" id="JACCAA010000001">
    <property type="protein sequence ID" value="NYG59659.1"/>
    <property type="molecule type" value="Genomic_DNA"/>
</dbReference>
<evidence type="ECO:0000256" key="1">
    <source>
        <dbReference type="SAM" id="Phobius"/>
    </source>
</evidence>
<keyword evidence="1" id="KW-1133">Transmembrane helix</keyword>
<sequence length="97" mass="10356">MPVALFQGQQVVPVVPGNHLVAGHGQWMWQYGRAELPVHVQQGQTVDVHYKLPMITFMKGAIGFGPVKAPGKLALVLLLTAIIAIPVLLILVGVLAS</sequence>
<keyword evidence="3" id="KW-1185">Reference proteome</keyword>
<accession>A0A7Y9S278</accession>
<comment type="caution">
    <text evidence="2">The sequence shown here is derived from an EMBL/GenBank/DDBJ whole genome shotgun (WGS) entry which is preliminary data.</text>
</comment>
<dbReference type="Proteomes" id="UP000540656">
    <property type="component" value="Unassembled WGS sequence"/>
</dbReference>
<keyword evidence="1" id="KW-0472">Membrane</keyword>
<evidence type="ECO:0000313" key="2">
    <source>
        <dbReference type="EMBL" id="NYG59659.1"/>
    </source>
</evidence>
<dbReference type="AlphaFoldDB" id="A0A7Y9S278"/>
<protein>
    <submittedName>
        <fullName evidence="2">Uncharacterized protein</fullName>
    </submittedName>
</protein>
<reference evidence="2 3" key="1">
    <citation type="submission" date="2020-07" db="EMBL/GenBank/DDBJ databases">
        <title>Sequencing the genomes of 1000 actinobacteria strains.</title>
        <authorList>
            <person name="Klenk H.-P."/>
        </authorList>
    </citation>
    <scope>NUCLEOTIDE SEQUENCE [LARGE SCALE GENOMIC DNA]</scope>
    <source>
        <strain evidence="2 3">DSM 23819</strain>
    </source>
</reference>